<dbReference type="Proteomes" id="UP000016924">
    <property type="component" value="Unassembled WGS sequence"/>
</dbReference>
<proteinExistence type="predicted"/>
<dbReference type="RefSeq" id="XP_007777172.1">
    <property type="nucleotide sequence ID" value="XM_007778982.1"/>
</dbReference>
<protein>
    <submittedName>
        <fullName evidence="1">Uncharacterized protein</fullName>
    </submittedName>
</protein>
<dbReference type="AlphaFoldDB" id="R7YIW8"/>
<evidence type="ECO:0000313" key="2">
    <source>
        <dbReference type="Proteomes" id="UP000016924"/>
    </source>
</evidence>
<dbReference type="HOGENOM" id="CLU_1372130_0_0_1"/>
<dbReference type="EMBL" id="JH767557">
    <property type="protein sequence ID" value="EON61855.1"/>
    <property type="molecule type" value="Genomic_DNA"/>
</dbReference>
<accession>R7YIW8</accession>
<dbReference type="GeneID" id="19898384"/>
<dbReference type="eggNOG" id="ENOG502SZQ7">
    <property type="taxonomic scope" value="Eukaryota"/>
</dbReference>
<organism evidence="1 2">
    <name type="scientific">Coniosporium apollinis (strain CBS 100218)</name>
    <name type="common">Rock-inhabiting black yeast</name>
    <dbReference type="NCBI Taxonomy" id="1168221"/>
    <lineage>
        <taxon>Eukaryota</taxon>
        <taxon>Fungi</taxon>
        <taxon>Dikarya</taxon>
        <taxon>Ascomycota</taxon>
        <taxon>Pezizomycotina</taxon>
        <taxon>Dothideomycetes</taxon>
        <taxon>Dothideomycetes incertae sedis</taxon>
        <taxon>Coniosporium</taxon>
    </lineage>
</organism>
<evidence type="ECO:0000313" key="1">
    <source>
        <dbReference type="EMBL" id="EON61855.1"/>
    </source>
</evidence>
<keyword evidence="2" id="KW-1185">Reference proteome</keyword>
<gene>
    <name evidence="1" type="ORF">W97_01073</name>
</gene>
<dbReference type="OrthoDB" id="5314997at2759"/>
<sequence>MHNDHVNPNVGLGLLRACRKIYHEAHNLLYTQNTIYLAPTLDFWLGAATRLPLYVLRNLRHLLIVIACYRTEQEDEEPAQGDLGLLSDMTSLQSVRVCVISHVHNFGRLPMPFLSTVVESAPASCEILLGSESDVEKAFASKFLKKDWDDELDPIEINKSDLEEEMKKVMAVKGAKPGHTNLKLCPAVEYDPFYKDPRT</sequence>
<name>R7YIW8_CONA1</name>
<reference evidence="2" key="1">
    <citation type="submission" date="2012-06" db="EMBL/GenBank/DDBJ databases">
        <title>The genome sequence of Coniosporium apollinis CBS 100218.</title>
        <authorList>
            <consortium name="The Broad Institute Genome Sequencing Platform"/>
            <person name="Cuomo C."/>
            <person name="Gorbushina A."/>
            <person name="Noack S."/>
            <person name="Walker B."/>
            <person name="Young S.K."/>
            <person name="Zeng Q."/>
            <person name="Gargeya S."/>
            <person name="Fitzgerald M."/>
            <person name="Haas B."/>
            <person name="Abouelleil A."/>
            <person name="Alvarado L."/>
            <person name="Arachchi H.M."/>
            <person name="Berlin A.M."/>
            <person name="Chapman S.B."/>
            <person name="Goldberg J."/>
            <person name="Griggs A."/>
            <person name="Gujja S."/>
            <person name="Hansen M."/>
            <person name="Howarth C."/>
            <person name="Imamovic A."/>
            <person name="Larimer J."/>
            <person name="McCowan C."/>
            <person name="Montmayeur A."/>
            <person name="Murphy C."/>
            <person name="Neiman D."/>
            <person name="Pearson M."/>
            <person name="Priest M."/>
            <person name="Roberts A."/>
            <person name="Saif S."/>
            <person name="Shea T."/>
            <person name="Sisk P."/>
            <person name="Sykes S."/>
            <person name="Wortman J."/>
            <person name="Nusbaum C."/>
            <person name="Birren B."/>
        </authorList>
    </citation>
    <scope>NUCLEOTIDE SEQUENCE [LARGE SCALE GENOMIC DNA]</scope>
    <source>
        <strain evidence="2">CBS 100218</strain>
    </source>
</reference>